<dbReference type="Proteomes" id="UP000010799">
    <property type="component" value="Chromosome"/>
</dbReference>
<evidence type="ECO:0000313" key="3">
    <source>
        <dbReference type="EMBL" id="AGA64201.1"/>
    </source>
</evidence>
<evidence type="ECO:0000313" key="4">
    <source>
        <dbReference type="Proteomes" id="UP000010799"/>
    </source>
</evidence>
<name>L0EUY6_LIBCB</name>
<dbReference type="KEGG" id="lcc:B488_02080"/>
<dbReference type="AlphaFoldDB" id="L0EUY6"/>
<feature type="chain" id="PRO_5003941795" evidence="2">
    <location>
        <begin position="24"/>
        <end position="54"/>
    </location>
</feature>
<feature type="region of interest" description="Disordered" evidence="1">
    <location>
        <begin position="32"/>
        <end position="54"/>
    </location>
</feature>
<proteinExistence type="predicted"/>
<reference evidence="3 4" key="1">
    <citation type="journal article" date="2012" name="Stand. Genomic Sci.">
        <title>Complete genome sequence of Liberibacter crescens BT-1.</title>
        <authorList>
            <person name="Leonard M.T."/>
            <person name="Fagen J.R."/>
            <person name="Davis-Richardson A.G."/>
            <person name="Davis M.J."/>
            <person name="Triplett E.W."/>
        </authorList>
    </citation>
    <scope>NUCLEOTIDE SEQUENCE [LARGE SCALE GENOMIC DNA]</scope>
    <source>
        <strain evidence="3 4">BT-1</strain>
    </source>
</reference>
<gene>
    <name evidence="3" type="ordered locus">B488_02080</name>
</gene>
<evidence type="ECO:0000256" key="2">
    <source>
        <dbReference type="SAM" id="SignalP"/>
    </source>
</evidence>
<keyword evidence="4" id="KW-1185">Reference proteome</keyword>
<evidence type="ECO:0000256" key="1">
    <source>
        <dbReference type="SAM" id="MobiDB-lite"/>
    </source>
</evidence>
<keyword evidence="2" id="KW-0732">Signal</keyword>
<sequence>MKAITLMTAASLMAVSYLSQAVAADTKAADYTKGKTTKSGVHKKAHPPKKGGAK</sequence>
<organism evidence="3 4">
    <name type="scientific">Liberibacter crescens (strain BT-1)</name>
    <dbReference type="NCBI Taxonomy" id="1215343"/>
    <lineage>
        <taxon>Bacteria</taxon>
        <taxon>Pseudomonadati</taxon>
        <taxon>Pseudomonadota</taxon>
        <taxon>Alphaproteobacteria</taxon>
        <taxon>Hyphomicrobiales</taxon>
        <taxon>Rhizobiaceae</taxon>
        <taxon>Liberibacter</taxon>
    </lineage>
</organism>
<protein>
    <submittedName>
        <fullName evidence="3">Uncharacterized protein</fullName>
    </submittedName>
</protein>
<dbReference type="HOGENOM" id="CLU_3044973_0_0_5"/>
<accession>L0EUY6</accession>
<dbReference type="STRING" id="1215343.B488_02080"/>
<feature type="signal peptide" evidence="2">
    <location>
        <begin position="1"/>
        <end position="23"/>
    </location>
</feature>
<dbReference type="EMBL" id="CP003789">
    <property type="protein sequence ID" value="AGA64201.1"/>
    <property type="molecule type" value="Genomic_DNA"/>
</dbReference>
<dbReference type="PATRIC" id="fig|1215343.11.peg.217"/>
<feature type="compositionally biased region" description="Basic residues" evidence="1">
    <location>
        <begin position="40"/>
        <end position="54"/>
    </location>
</feature>